<comment type="caution">
    <text evidence="1">The sequence shown here is derived from an EMBL/GenBank/DDBJ whole genome shotgun (WGS) entry which is preliminary data.</text>
</comment>
<proteinExistence type="predicted"/>
<keyword evidence="2" id="KW-1185">Reference proteome</keyword>
<dbReference type="EMBL" id="JASJQH010007532">
    <property type="protein sequence ID" value="KAK9707765.1"/>
    <property type="molecule type" value="Genomic_DNA"/>
</dbReference>
<sequence>MTLFTQVARRTVVASPRRFYASSAPQQQQRTKLRENIKKLGETKVGDFVTDNTRPFFIVAGVAVIAKFIIGS</sequence>
<organism evidence="1 2">
    <name type="scientific">Basidiobolus ranarum</name>
    <dbReference type="NCBI Taxonomy" id="34480"/>
    <lineage>
        <taxon>Eukaryota</taxon>
        <taxon>Fungi</taxon>
        <taxon>Fungi incertae sedis</taxon>
        <taxon>Zoopagomycota</taxon>
        <taxon>Entomophthoromycotina</taxon>
        <taxon>Basidiobolomycetes</taxon>
        <taxon>Basidiobolales</taxon>
        <taxon>Basidiobolaceae</taxon>
        <taxon>Basidiobolus</taxon>
    </lineage>
</organism>
<reference evidence="1 2" key="1">
    <citation type="submission" date="2023-04" db="EMBL/GenBank/DDBJ databases">
        <title>Genome of Basidiobolus ranarum AG-B5.</title>
        <authorList>
            <person name="Stajich J.E."/>
            <person name="Carter-House D."/>
            <person name="Gryganskyi A."/>
        </authorList>
    </citation>
    <scope>NUCLEOTIDE SEQUENCE [LARGE SCALE GENOMIC DNA]</scope>
    <source>
        <strain evidence="1 2">AG-B5</strain>
    </source>
</reference>
<name>A0ABR2VW64_9FUNG</name>
<protein>
    <submittedName>
        <fullName evidence="1">Uncharacterized protein</fullName>
    </submittedName>
</protein>
<gene>
    <name evidence="1" type="ORF">K7432_010003</name>
</gene>
<evidence type="ECO:0000313" key="2">
    <source>
        <dbReference type="Proteomes" id="UP001479436"/>
    </source>
</evidence>
<accession>A0ABR2VW64</accession>
<dbReference type="Proteomes" id="UP001479436">
    <property type="component" value="Unassembled WGS sequence"/>
</dbReference>
<evidence type="ECO:0000313" key="1">
    <source>
        <dbReference type="EMBL" id="KAK9707765.1"/>
    </source>
</evidence>